<protein>
    <submittedName>
        <fullName evidence="1">Uncharacterized protein</fullName>
    </submittedName>
</protein>
<evidence type="ECO:0000313" key="2">
    <source>
        <dbReference type="Proteomes" id="UP000193804"/>
    </source>
</evidence>
<dbReference type="EMBL" id="FXAW01000010">
    <property type="protein sequence ID" value="SMG51528.1"/>
    <property type="molecule type" value="Genomic_DNA"/>
</dbReference>
<dbReference type="Proteomes" id="UP000193804">
    <property type="component" value="Unassembled WGS sequence"/>
</dbReference>
<gene>
    <name evidence="1" type="ORF">SAMN05661096_03777</name>
</gene>
<accession>A0A1X7LCE3</accession>
<evidence type="ECO:0000313" key="1">
    <source>
        <dbReference type="EMBL" id="SMG51528.1"/>
    </source>
</evidence>
<proteinExistence type="predicted"/>
<dbReference type="OrthoDB" id="1250632at2"/>
<dbReference type="RefSeq" id="WP_085518906.1">
    <property type="nucleotide sequence ID" value="NZ_FXAW01000010.1"/>
</dbReference>
<reference evidence="2" key="1">
    <citation type="submission" date="2017-04" db="EMBL/GenBank/DDBJ databases">
        <authorList>
            <person name="Varghese N."/>
            <person name="Submissions S."/>
        </authorList>
    </citation>
    <scope>NUCLEOTIDE SEQUENCE [LARGE SCALE GENOMIC DNA]</scope>
    <source>
        <strain evidence="2">DSM 4125</strain>
    </source>
</reference>
<sequence>MKIRLIALIIIGFLFILGERYYFGSSAHDRKFTNIELAEGHGFKIAPEHLTAVQTDSLEAIQANASKIEIVGSGYTGYDFYMWHKPTEKGELYIKAFELTTNERLSSEELTERTMHSIVEFSSKYQMYKGQSVIYEGTFEKYYPARFELWFKSSENGTEQKLTEKTYLIDGWDR</sequence>
<name>A0A1X7LCE3_9BACT</name>
<organism evidence="1 2">
    <name type="scientific">Marivirga sericea</name>
    <dbReference type="NCBI Taxonomy" id="1028"/>
    <lineage>
        <taxon>Bacteria</taxon>
        <taxon>Pseudomonadati</taxon>
        <taxon>Bacteroidota</taxon>
        <taxon>Cytophagia</taxon>
        <taxon>Cytophagales</taxon>
        <taxon>Marivirgaceae</taxon>
        <taxon>Marivirga</taxon>
    </lineage>
</organism>
<dbReference type="STRING" id="1028.SAMN05661096_03777"/>
<dbReference type="AlphaFoldDB" id="A0A1X7LCE3"/>
<keyword evidence="2" id="KW-1185">Reference proteome</keyword>